<evidence type="ECO:0000256" key="6">
    <source>
        <dbReference type="SAM" id="SignalP"/>
    </source>
</evidence>
<keyword evidence="2" id="KW-0813">Transport</keyword>
<organism evidence="8 9">
    <name type="scientific">Prunus mume</name>
    <name type="common">Japanese apricot</name>
    <name type="synonym">Armeniaca mume</name>
    <dbReference type="NCBI Taxonomy" id="102107"/>
    <lineage>
        <taxon>Eukaryota</taxon>
        <taxon>Viridiplantae</taxon>
        <taxon>Streptophyta</taxon>
        <taxon>Embryophyta</taxon>
        <taxon>Tracheophyta</taxon>
        <taxon>Spermatophyta</taxon>
        <taxon>Magnoliopsida</taxon>
        <taxon>eudicotyledons</taxon>
        <taxon>Gunneridae</taxon>
        <taxon>Pentapetalae</taxon>
        <taxon>rosids</taxon>
        <taxon>fabids</taxon>
        <taxon>Rosales</taxon>
        <taxon>Rosaceae</taxon>
        <taxon>Amygdaloideae</taxon>
        <taxon>Amygdaleae</taxon>
        <taxon>Prunus</taxon>
    </lineage>
</organism>
<evidence type="ECO:0000256" key="2">
    <source>
        <dbReference type="ARBA" id="ARBA00022448"/>
    </source>
</evidence>
<dbReference type="PANTHER" id="PTHR23130:SF157">
    <property type="entry name" value="AUXIN-INDUCED IN ROOT CULTURES PROTEIN 12"/>
    <property type="match status" value="1"/>
</dbReference>
<evidence type="ECO:0000313" key="9">
    <source>
        <dbReference type="RefSeq" id="XP_008244700.1"/>
    </source>
</evidence>
<dbReference type="InterPro" id="IPR045265">
    <property type="entry name" value="AIR12_DOMON"/>
</dbReference>
<keyword evidence="5" id="KW-0472">Membrane</keyword>
<protein>
    <submittedName>
        <fullName evidence="9">Auxin-induced in root cultures protein 12</fullName>
    </submittedName>
</protein>
<dbReference type="InterPro" id="IPR005018">
    <property type="entry name" value="DOMON_domain"/>
</dbReference>
<dbReference type="PROSITE" id="PS50836">
    <property type="entry name" value="DOMON"/>
    <property type="match status" value="1"/>
</dbReference>
<dbReference type="RefSeq" id="XP_008244700.1">
    <property type="nucleotide sequence ID" value="XM_008246478.1"/>
</dbReference>
<evidence type="ECO:0000259" key="7">
    <source>
        <dbReference type="PROSITE" id="PS50836"/>
    </source>
</evidence>
<feature type="chain" id="PRO_5046371390" evidence="6">
    <location>
        <begin position="29"/>
        <end position="253"/>
    </location>
</feature>
<evidence type="ECO:0000256" key="3">
    <source>
        <dbReference type="ARBA" id="ARBA00022729"/>
    </source>
</evidence>
<proteinExistence type="predicted"/>
<dbReference type="Pfam" id="PF04526">
    <property type="entry name" value="DUF568"/>
    <property type="match status" value="1"/>
</dbReference>
<evidence type="ECO:0000256" key="5">
    <source>
        <dbReference type="ARBA" id="ARBA00023136"/>
    </source>
</evidence>
<comment type="subcellular location">
    <subcellularLocation>
        <location evidence="1">Membrane</location>
    </subcellularLocation>
</comment>
<keyword evidence="8" id="KW-1185">Reference proteome</keyword>
<gene>
    <name evidence="9" type="primary">LOC103342820</name>
</gene>
<evidence type="ECO:0000313" key="8">
    <source>
        <dbReference type="Proteomes" id="UP000694861"/>
    </source>
</evidence>
<name>A0ABM0PUK0_PRUMU</name>
<accession>A0ABM0PUK0</accession>
<evidence type="ECO:0000256" key="1">
    <source>
        <dbReference type="ARBA" id="ARBA00004370"/>
    </source>
</evidence>
<evidence type="ECO:0000256" key="4">
    <source>
        <dbReference type="ARBA" id="ARBA00022982"/>
    </source>
</evidence>
<reference evidence="8" key="1">
    <citation type="journal article" date="2012" name="Nat. Commun.">
        <title>The genome of Prunus mume.</title>
        <authorList>
            <person name="Zhang Q."/>
            <person name="Chen W."/>
            <person name="Sun L."/>
            <person name="Zhao F."/>
            <person name="Huang B."/>
            <person name="Yang W."/>
            <person name="Tao Y."/>
            <person name="Wang J."/>
            <person name="Yuan Z."/>
            <person name="Fan G."/>
            <person name="Xing Z."/>
            <person name="Han C."/>
            <person name="Pan H."/>
            <person name="Zhong X."/>
            <person name="Shi W."/>
            <person name="Liang X."/>
            <person name="Du D."/>
            <person name="Sun F."/>
            <person name="Xu Z."/>
            <person name="Hao R."/>
            <person name="Lv T."/>
            <person name="Lv Y."/>
            <person name="Zheng Z."/>
            <person name="Sun M."/>
            <person name="Luo L."/>
            <person name="Cai M."/>
            <person name="Gao Y."/>
            <person name="Wang J."/>
            <person name="Yin Y."/>
            <person name="Xu X."/>
            <person name="Cheng T."/>
            <person name="Wang J."/>
        </authorList>
    </citation>
    <scope>NUCLEOTIDE SEQUENCE [LARGE SCALE GENOMIC DNA]</scope>
</reference>
<feature type="domain" description="DOMON" evidence="7">
    <location>
        <begin position="51"/>
        <end position="164"/>
    </location>
</feature>
<keyword evidence="4" id="KW-0249">Electron transport</keyword>
<dbReference type="Proteomes" id="UP000694861">
    <property type="component" value="Unplaced"/>
</dbReference>
<feature type="signal peptide" evidence="6">
    <location>
        <begin position="1"/>
        <end position="28"/>
    </location>
</feature>
<sequence>MASSLHPLLLISVSWISLLALVISPAQAATCSSQTFKNNKLYANCSDLPFLSSYLHWTYNASNSSLSIAFVATPSKSEGWVAWAINPTATKMSGAQTLLAYKTEDGAPVVKTFDITSYSSIVPGKLAFDVWDVSAEFSKGTFTIFAVVKVPKDAASVNQVWQLGPAINKTSGFPVKHDFAPPNLQSFSTLYLVANSTTGTPAGANSTTGTPTGANSTTNSIGGGVSGALRIGSGGNMGLLSVSVLVLGALIAF</sequence>
<dbReference type="CDD" id="cd09629">
    <property type="entry name" value="DOMON_CIL1_like"/>
    <property type="match status" value="1"/>
</dbReference>
<dbReference type="GeneID" id="103342820"/>
<reference evidence="9" key="2">
    <citation type="submission" date="2025-08" db="UniProtKB">
        <authorList>
            <consortium name="RefSeq"/>
        </authorList>
    </citation>
    <scope>IDENTIFICATION</scope>
</reference>
<keyword evidence="3 6" id="KW-0732">Signal</keyword>
<dbReference type="PANTHER" id="PTHR23130">
    <property type="entry name" value="CYTOCHROME B561 AND DOMON DOMAIN-CONTAINING PROTEIN"/>
    <property type="match status" value="1"/>
</dbReference>